<feature type="region of interest" description="Disordered" evidence="5">
    <location>
        <begin position="155"/>
        <end position="188"/>
    </location>
</feature>
<evidence type="ECO:0000313" key="7">
    <source>
        <dbReference type="Proteomes" id="UP001164746"/>
    </source>
</evidence>
<dbReference type="InterPro" id="IPR002136">
    <property type="entry name" value="Ribosomal_uL4"/>
</dbReference>
<gene>
    <name evidence="6" type="ORF">MAR_036053</name>
</gene>
<evidence type="ECO:0000256" key="1">
    <source>
        <dbReference type="ARBA" id="ARBA00010528"/>
    </source>
</evidence>
<evidence type="ECO:0000256" key="3">
    <source>
        <dbReference type="ARBA" id="ARBA00023274"/>
    </source>
</evidence>
<evidence type="ECO:0000256" key="5">
    <source>
        <dbReference type="SAM" id="MobiDB-lite"/>
    </source>
</evidence>
<dbReference type="PANTHER" id="PTHR10746">
    <property type="entry name" value="50S RIBOSOMAL PROTEIN L4"/>
    <property type="match status" value="1"/>
</dbReference>
<dbReference type="Proteomes" id="UP001164746">
    <property type="component" value="Chromosome 7"/>
</dbReference>
<dbReference type="SUPFAM" id="SSF52166">
    <property type="entry name" value="Ribosomal protein L4"/>
    <property type="match status" value="1"/>
</dbReference>
<dbReference type="EMBL" id="CP111018">
    <property type="protein sequence ID" value="WAR10977.1"/>
    <property type="molecule type" value="Genomic_DNA"/>
</dbReference>
<reference evidence="6" key="1">
    <citation type="submission" date="2022-11" db="EMBL/GenBank/DDBJ databases">
        <title>Centuries of genome instability and evolution in soft-shell clam transmissible cancer (bioRxiv).</title>
        <authorList>
            <person name="Hart S.F.M."/>
            <person name="Yonemitsu M.A."/>
            <person name="Giersch R.M."/>
            <person name="Beal B.F."/>
            <person name="Arriagada G."/>
            <person name="Davis B.W."/>
            <person name="Ostrander E.A."/>
            <person name="Goff S.P."/>
            <person name="Metzger M.J."/>
        </authorList>
    </citation>
    <scope>NUCLEOTIDE SEQUENCE</scope>
    <source>
        <strain evidence="6">MELC-2E11</strain>
        <tissue evidence="6">Siphon/mantle</tissue>
    </source>
</reference>
<keyword evidence="2" id="KW-0689">Ribosomal protein</keyword>
<evidence type="ECO:0000256" key="4">
    <source>
        <dbReference type="ARBA" id="ARBA00040565"/>
    </source>
</evidence>
<protein>
    <recommendedName>
        <fullName evidence="4">Large ribosomal subunit protein uL4m</fullName>
    </recommendedName>
</protein>
<evidence type="ECO:0000256" key="2">
    <source>
        <dbReference type="ARBA" id="ARBA00022980"/>
    </source>
</evidence>
<keyword evidence="3" id="KW-0687">Ribonucleoprotein</keyword>
<dbReference type="PANTHER" id="PTHR10746:SF6">
    <property type="entry name" value="LARGE RIBOSOMAL SUBUNIT PROTEIN UL4M"/>
    <property type="match status" value="1"/>
</dbReference>
<organism evidence="6 7">
    <name type="scientific">Mya arenaria</name>
    <name type="common">Soft-shell clam</name>
    <dbReference type="NCBI Taxonomy" id="6604"/>
    <lineage>
        <taxon>Eukaryota</taxon>
        <taxon>Metazoa</taxon>
        <taxon>Spiralia</taxon>
        <taxon>Lophotrochozoa</taxon>
        <taxon>Mollusca</taxon>
        <taxon>Bivalvia</taxon>
        <taxon>Autobranchia</taxon>
        <taxon>Heteroconchia</taxon>
        <taxon>Euheterodonta</taxon>
        <taxon>Imparidentia</taxon>
        <taxon>Neoheterodontei</taxon>
        <taxon>Myida</taxon>
        <taxon>Myoidea</taxon>
        <taxon>Myidae</taxon>
        <taxon>Mya</taxon>
    </lineage>
</organism>
<evidence type="ECO:0000313" key="6">
    <source>
        <dbReference type="EMBL" id="WAR10977.1"/>
    </source>
</evidence>
<dbReference type="Pfam" id="PF00573">
    <property type="entry name" value="Ribosomal_L4"/>
    <property type="match status" value="1"/>
</dbReference>
<accession>A0ABY7EPV0</accession>
<name>A0ABY7EPV0_MYAAR</name>
<dbReference type="InterPro" id="IPR013005">
    <property type="entry name" value="Ribosomal_uL4-like"/>
</dbReference>
<sequence length="321" mass="37210">MNCIFKQFVRSCALSHAKPFINTHYKCGSFIFTNTYATESDNFPSSFDQRRAPVSRRREGPDFEEDVDVGEKIVSRPSLPIITSRKIDFPNPYVEPKQAWLENMNTIRTEKLGIIDLHPDVFSAPPRLDILYENIKWQQLYREINYERALTKGDMDKGRRKPFRQKSTGRHRAGNTKNPNFKNGCTSHGPRGPHSKYYMLSNDKREMGLRIALSVKYAQNDLHIVDSLEIPVDDPEYLQEMMDTRYWGFSVLFVDDTDVMPMNLSLACSELGQFNLLPVYGLNIFSILKHETVVLTLAAVEKLEKKLLEQLHRADYKQHTK</sequence>
<feature type="compositionally biased region" description="Basic residues" evidence="5">
    <location>
        <begin position="158"/>
        <end position="174"/>
    </location>
</feature>
<proteinExistence type="inferred from homology"/>
<comment type="similarity">
    <text evidence="1">Belongs to the universal ribosomal protein uL4 family.</text>
</comment>
<feature type="compositionally biased region" description="Polar residues" evidence="5">
    <location>
        <begin position="175"/>
        <end position="186"/>
    </location>
</feature>
<dbReference type="Gene3D" id="3.40.1370.10">
    <property type="match status" value="1"/>
</dbReference>
<keyword evidence="7" id="KW-1185">Reference proteome</keyword>
<dbReference type="InterPro" id="IPR023574">
    <property type="entry name" value="Ribosomal_uL4_dom_sf"/>
</dbReference>